<dbReference type="GO" id="GO:0016491">
    <property type="term" value="F:oxidoreductase activity"/>
    <property type="evidence" value="ECO:0007669"/>
    <property type="project" value="UniProtKB-KW"/>
</dbReference>
<sequence length="315" mass="33993">MPLTIGRVVLGTMTFGAQVDERGAAEMVRVARDAGVTMFDTSNNYAGGAAEEILGRAVKPFRDDVLLATKGGSHVEQADESLKGLGRAALTKAVDASLRRLGTDRIDVYYLHRPDYATPVEETLATLADLVAAGKIRHVGQSNFAAWQITELLLLARAHGWPEPLISQPMYNLVGRRIEAEYAACAQHFGLTNIVYNPLAGGLLTGKHRIDRQPEPGTRFSREIYRDRYWNGPLFDAVERLATIAGAAGITLVELALRWVAHRPLTSAVLLGASRLEQLEANLRAIGGGPLDAATVAACDEVWADVGGAAPLYNR</sequence>
<accession>A0A418KVE6</accession>
<keyword evidence="1" id="KW-0560">Oxidoreductase</keyword>
<name>A0A418KVE6_9ACTN</name>
<dbReference type="PRINTS" id="PR00069">
    <property type="entry name" value="ALDKETRDTASE"/>
</dbReference>
<dbReference type="Pfam" id="PF00248">
    <property type="entry name" value="Aldo_ket_red"/>
    <property type="match status" value="1"/>
</dbReference>
<dbReference type="AlphaFoldDB" id="A0A418KVE6"/>
<dbReference type="PANTHER" id="PTHR43364">
    <property type="entry name" value="NADH-SPECIFIC METHYLGLYOXAL REDUCTASE-RELATED"/>
    <property type="match status" value="1"/>
</dbReference>
<dbReference type="Gene3D" id="3.20.20.100">
    <property type="entry name" value="NADP-dependent oxidoreductase domain"/>
    <property type="match status" value="1"/>
</dbReference>
<gene>
    <name evidence="3" type="ORF">DY240_06265</name>
</gene>
<dbReference type="InterPro" id="IPR020471">
    <property type="entry name" value="AKR"/>
</dbReference>
<dbReference type="GO" id="GO:0005829">
    <property type="term" value="C:cytosol"/>
    <property type="evidence" value="ECO:0007669"/>
    <property type="project" value="TreeGrafter"/>
</dbReference>
<organism evidence="3 4">
    <name type="scientific">Jiangella rhizosphaerae</name>
    <dbReference type="NCBI Taxonomy" id="2293569"/>
    <lineage>
        <taxon>Bacteria</taxon>
        <taxon>Bacillati</taxon>
        <taxon>Actinomycetota</taxon>
        <taxon>Actinomycetes</taxon>
        <taxon>Jiangellales</taxon>
        <taxon>Jiangellaceae</taxon>
        <taxon>Jiangella</taxon>
    </lineage>
</organism>
<evidence type="ECO:0000313" key="4">
    <source>
        <dbReference type="Proteomes" id="UP000284057"/>
    </source>
</evidence>
<dbReference type="Proteomes" id="UP000284057">
    <property type="component" value="Unassembled WGS sequence"/>
</dbReference>
<dbReference type="EMBL" id="QUAL01000053">
    <property type="protein sequence ID" value="RIQ31235.1"/>
    <property type="molecule type" value="Genomic_DNA"/>
</dbReference>
<evidence type="ECO:0000259" key="2">
    <source>
        <dbReference type="Pfam" id="PF00248"/>
    </source>
</evidence>
<evidence type="ECO:0000256" key="1">
    <source>
        <dbReference type="ARBA" id="ARBA00023002"/>
    </source>
</evidence>
<evidence type="ECO:0000313" key="3">
    <source>
        <dbReference type="EMBL" id="RIQ31235.1"/>
    </source>
</evidence>
<dbReference type="InterPro" id="IPR023210">
    <property type="entry name" value="NADP_OxRdtase_dom"/>
</dbReference>
<dbReference type="InterPro" id="IPR036812">
    <property type="entry name" value="NAD(P)_OxRdtase_dom_sf"/>
</dbReference>
<protein>
    <submittedName>
        <fullName evidence="3">Aldo/keto reductase</fullName>
    </submittedName>
</protein>
<reference evidence="3 4" key="1">
    <citation type="submission" date="2018-09" db="EMBL/GenBank/DDBJ databases">
        <title>Isolation, diversity and antifungal activity of actinobacteria from wheat.</title>
        <authorList>
            <person name="Han C."/>
        </authorList>
    </citation>
    <scope>NUCLEOTIDE SEQUENCE [LARGE SCALE GENOMIC DNA]</scope>
    <source>
        <strain evidence="3 4">NEAU-YY265</strain>
    </source>
</reference>
<proteinExistence type="predicted"/>
<dbReference type="InterPro" id="IPR050523">
    <property type="entry name" value="AKR_Detox_Biosynth"/>
</dbReference>
<dbReference type="OrthoDB" id="3216283at2"/>
<dbReference type="PANTHER" id="PTHR43364:SF4">
    <property type="entry name" value="NAD(P)-LINKED OXIDOREDUCTASE SUPERFAMILY PROTEIN"/>
    <property type="match status" value="1"/>
</dbReference>
<comment type="caution">
    <text evidence="3">The sequence shown here is derived from an EMBL/GenBank/DDBJ whole genome shotgun (WGS) entry which is preliminary data.</text>
</comment>
<keyword evidence="4" id="KW-1185">Reference proteome</keyword>
<dbReference type="SUPFAM" id="SSF51430">
    <property type="entry name" value="NAD(P)-linked oxidoreductase"/>
    <property type="match status" value="1"/>
</dbReference>
<feature type="domain" description="NADP-dependent oxidoreductase" evidence="2">
    <location>
        <begin position="8"/>
        <end position="303"/>
    </location>
</feature>